<keyword evidence="2" id="KW-0808">Transferase</keyword>
<accession>A0A9P1BQP2</accession>
<dbReference type="GO" id="GO:0005737">
    <property type="term" value="C:cytoplasm"/>
    <property type="evidence" value="ECO:0007669"/>
    <property type="project" value="TreeGrafter"/>
</dbReference>
<evidence type="ECO:0000313" key="2">
    <source>
        <dbReference type="EMBL" id="CAL4763523.1"/>
    </source>
</evidence>
<dbReference type="InterPro" id="IPR052969">
    <property type="entry name" value="Thr-specific_kinase-like"/>
</dbReference>
<reference evidence="1" key="1">
    <citation type="submission" date="2022-10" db="EMBL/GenBank/DDBJ databases">
        <authorList>
            <person name="Chen Y."/>
            <person name="Dougan E. K."/>
            <person name="Chan C."/>
            <person name="Rhodes N."/>
            <person name="Thang M."/>
        </authorList>
    </citation>
    <scope>NUCLEOTIDE SEQUENCE</scope>
</reference>
<dbReference type="GO" id="GO:0004674">
    <property type="term" value="F:protein serine/threonine kinase activity"/>
    <property type="evidence" value="ECO:0007669"/>
    <property type="project" value="TreeGrafter"/>
</dbReference>
<gene>
    <name evidence="1" type="ORF">C1SCF055_LOCUS4448</name>
</gene>
<dbReference type="Gene3D" id="3.40.50.410">
    <property type="entry name" value="von Willebrand factor, type A domain"/>
    <property type="match status" value="1"/>
</dbReference>
<dbReference type="InterPro" id="IPR036465">
    <property type="entry name" value="vWFA_dom_sf"/>
</dbReference>
<dbReference type="EMBL" id="CAMXCT010000252">
    <property type="protein sequence ID" value="CAI3976211.1"/>
    <property type="molecule type" value="Genomic_DNA"/>
</dbReference>
<dbReference type="OrthoDB" id="430683at2759"/>
<protein>
    <submittedName>
        <fullName evidence="2">Mitogen-activated protein kinase kinase kinase 2</fullName>
    </submittedName>
</protein>
<evidence type="ECO:0000313" key="1">
    <source>
        <dbReference type="EMBL" id="CAI3976211.1"/>
    </source>
</evidence>
<dbReference type="AlphaFoldDB" id="A0A9P1BQP2"/>
<dbReference type="Proteomes" id="UP001152797">
    <property type="component" value="Unassembled WGS sequence"/>
</dbReference>
<dbReference type="EMBL" id="CAMXCT020000252">
    <property type="protein sequence ID" value="CAL1129586.1"/>
    <property type="molecule type" value="Genomic_DNA"/>
</dbReference>
<dbReference type="SUPFAM" id="SSF53300">
    <property type="entry name" value="vWA-like"/>
    <property type="match status" value="1"/>
</dbReference>
<dbReference type="EMBL" id="CAMXCT030000252">
    <property type="protein sequence ID" value="CAL4763523.1"/>
    <property type="molecule type" value="Genomic_DNA"/>
</dbReference>
<dbReference type="PANTHER" id="PTHR47763">
    <property type="entry name" value="ALPHA-PROTEIN KINASE VWKA"/>
    <property type="match status" value="1"/>
</dbReference>
<name>A0A9P1BQP2_9DINO</name>
<comment type="caution">
    <text evidence="1">The sequence shown here is derived from an EMBL/GenBank/DDBJ whole genome shotgun (WGS) entry which is preliminary data.</text>
</comment>
<evidence type="ECO:0000313" key="3">
    <source>
        <dbReference type="Proteomes" id="UP001152797"/>
    </source>
</evidence>
<keyword evidence="3" id="KW-1185">Reference proteome</keyword>
<reference evidence="2 3" key="2">
    <citation type="submission" date="2024-05" db="EMBL/GenBank/DDBJ databases">
        <authorList>
            <person name="Chen Y."/>
            <person name="Shah S."/>
            <person name="Dougan E. K."/>
            <person name="Thang M."/>
            <person name="Chan C."/>
        </authorList>
    </citation>
    <scope>NUCLEOTIDE SEQUENCE [LARGE SCALE GENOMIC DNA]</scope>
</reference>
<dbReference type="PANTHER" id="PTHR47763:SF1">
    <property type="entry name" value="DUF659 DOMAIN-CONTAINING PROTEIN"/>
    <property type="match status" value="1"/>
</dbReference>
<sequence length="430" mass="48183">MAVALVTAQVVELWEALRKYREKVQISKKDYAKEELLQSFRARDSTRYLVALQLANDAEVEPEDIPCVYSLHRLSQTFQVPDIDVNVLSVKAQLCFVLDYTSSMKTQVAQAKTSVARMIEAVRNVYIPLLPNASVDLEMTAIAYNDWDEGTARLGRPVVAAFGGKEIKRAHDGSLTLEDFNLGGKFTKDAEELETWLDQGLGHGGFIPEELTGALLAASNLEWTGQQRFAVVITDAPCHGKDYSSCAHDVFCDRRNGLTCTGRPEMPLRTLRDQGVKVFIFHTGEAHAVSMCEKLRESEPDLIHEKVDPSETADRLVSVLKGKLQLQPLWYLLKPLTLGEAESTSPLDLAVAHDVELEDTNGKEKHKLGVDGLLFVGQRTTNPKVAVRRPLESKLDPLFERTSQQVELDRLYDAERRYFLQMAPLQPSWS</sequence>
<organism evidence="1">
    <name type="scientific">Cladocopium goreaui</name>
    <dbReference type="NCBI Taxonomy" id="2562237"/>
    <lineage>
        <taxon>Eukaryota</taxon>
        <taxon>Sar</taxon>
        <taxon>Alveolata</taxon>
        <taxon>Dinophyceae</taxon>
        <taxon>Suessiales</taxon>
        <taxon>Symbiodiniaceae</taxon>
        <taxon>Cladocopium</taxon>
    </lineage>
</organism>
<keyword evidence="2" id="KW-0418">Kinase</keyword>
<proteinExistence type="predicted"/>